<dbReference type="EMBL" id="CAJJDM010000061">
    <property type="protein sequence ID" value="CAD8078581.1"/>
    <property type="molecule type" value="Genomic_DNA"/>
</dbReference>
<dbReference type="Proteomes" id="UP000688137">
    <property type="component" value="Unassembled WGS sequence"/>
</dbReference>
<gene>
    <name evidence="4" type="ORF">PPRIM_AZ9-3.1.T0600146</name>
</gene>
<dbReference type="GO" id="GO:0004672">
    <property type="term" value="F:protein kinase activity"/>
    <property type="evidence" value="ECO:0007669"/>
    <property type="project" value="InterPro"/>
</dbReference>
<name>A0A8S1MJE0_PARPR</name>
<protein>
    <recommendedName>
        <fullName evidence="3">Protein kinase domain-containing protein</fullName>
    </recommendedName>
</protein>
<keyword evidence="2" id="KW-1133">Transmembrane helix</keyword>
<keyword evidence="1" id="KW-0547">Nucleotide-binding</keyword>
<reference evidence="4" key="1">
    <citation type="submission" date="2021-01" db="EMBL/GenBank/DDBJ databases">
        <authorList>
            <consortium name="Genoscope - CEA"/>
            <person name="William W."/>
        </authorList>
    </citation>
    <scope>NUCLEOTIDE SEQUENCE</scope>
</reference>
<evidence type="ECO:0000256" key="2">
    <source>
        <dbReference type="SAM" id="Phobius"/>
    </source>
</evidence>
<feature type="transmembrane region" description="Helical" evidence="2">
    <location>
        <begin position="21"/>
        <end position="41"/>
    </location>
</feature>
<evidence type="ECO:0000313" key="5">
    <source>
        <dbReference type="Proteomes" id="UP000688137"/>
    </source>
</evidence>
<feature type="domain" description="Protein kinase" evidence="3">
    <location>
        <begin position="21"/>
        <end position="84"/>
    </location>
</feature>
<dbReference type="InterPro" id="IPR000719">
    <property type="entry name" value="Prot_kinase_dom"/>
</dbReference>
<feature type="binding site" evidence="1">
    <location>
        <position position="51"/>
    </location>
    <ligand>
        <name>ATP</name>
        <dbReference type="ChEBI" id="CHEBI:30616"/>
    </ligand>
</feature>
<organism evidence="4 5">
    <name type="scientific">Paramecium primaurelia</name>
    <dbReference type="NCBI Taxonomy" id="5886"/>
    <lineage>
        <taxon>Eukaryota</taxon>
        <taxon>Sar</taxon>
        <taxon>Alveolata</taxon>
        <taxon>Ciliophora</taxon>
        <taxon>Intramacronucleata</taxon>
        <taxon>Oligohymenophorea</taxon>
        <taxon>Peniculida</taxon>
        <taxon>Parameciidae</taxon>
        <taxon>Paramecium</taxon>
    </lineage>
</organism>
<accession>A0A8S1MJE0</accession>
<sequence>MKGVSLQNQLKRDKKMNIKNFYIIGMIGQGAYSEVFEAVYLKNNKKVAIKKVFKESITQSNKQAEIYIERHMMKQYSLKHPSQL</sequence>
<dbReference type="Pfam" id="PF00069">
    <property type="entry name" value="Pkinase"/>
    <property type="match status" value="1"/>
</dbReference>
<dbReference type="PROSITE" id="PS50011">
    <property type="entry name" value="PROTEIN_KINASE_DOM"/>
    <property type="match status" value="1"/>
</dbReference>
<evidence type="ECO:0000313" key="4">
    <source>
        <dbReference type="EMBL" id="CAD8078581.1"/>
    </source>
</evidence>
<comment type="caution">
    <text evidence="4">The sequence shown here is derived from an EMBL/GenBank/DDBJ whole genome shotgun (WGS) entry which is preliminary data.</text>
</comment>
<keyword evidence="2" id="KW-0472">Membrane</keyword>
<evidence type="ECO:0000259" key="3">
    <source>
        <dbReference type="PROSITE" id="PS50011"/>
    </source>
</evidence>
<dbReference type="AlphaFoldDB" id="A0A8S1MJE0"/>
<keyword evidence="5" id="KW-1185">Reference proteome</keyword>
<proteinExistence type="predicted"/>
<keyword evidence="2" id="KW-0812">Transmembrane</keyword>
<dbReference type="InterPro" id="IPR017441">
    <property type="entry name" value="Protein_kinase_ATP_BS"/>
</dbReference>
<evidence type="ECO:0000256" key="1">
    <source>
        <dbReference type="PROSITE-ProRule" id="PRU10141"/>
    </source>
</evidence>
<dbReference type="GO" id="GO:0005524">
    <property type="term" value="F:ATP binding"/>
    <property type="evidence" value="ECO:0007669"/>
    <property type="project" value="UniProtKB-UniRule"/>
</dbReference>
<dbReference type="PROSITE" id="PS00107">
    <property type="entry name" value="PROTEIN_KINASE_ATP"/>
    <property type="match status" value="1"/>
</dbReference>
<keyword evidence="1" id="KW-0067">ATP-binding</keyword>